<dbReference type="AlphaFoldDB" id="A0A3A8JPZ4"/>
<dbReference type="Proteomes" id="UP000268313">
    <property type="component" value="Unassembled WGS sequence"/>
</dbReference>
<dbReference type="InterPro" id="IPR050300">
    <property type="entry name" value="GDXG_lipolytic_enzyme"/>
</dbReference>
<organism evidence="3 4">
    <name type="scientific">Corallococcus carmarthensis</name>
    <dbReference type="NCBI Taxonomy" id="2316728"/>
    <lineage>
        <taxon>Bacteria</taxon>
        <taxon>Pseudomonadati</taxon>
        <taxon>Myxococcota</taxon>
        <taxon>Myxococcia</taxon>
        <taxon>Myxococcales</taxon>
        <taxon>Cystobacterineae</taxon>
        <taxon>Myxococcaceae</taxon>
        <taxon>Corallococcus</taxon>
    </lineage>
</organism>
<dbReference type="InterPro" id="IPR029058">
    <property type="entry name" value="AB_hydrolase_fold"/>
</dbReference>
<sequence>MSTRHLVDPSLLPLIAHEFLPGLSRENLPDARTFMDQMIASIAPRSTALRGEVRIPGRHGAPDVRLVIQTPPGSGAARPAVLFLHGGGMVMGSASMGEGFDAELALAHDAVVVSVDYRLAPEVPFPGPIDDAYAALRWVHANAASLGIDPSRIVLMGQSAGGGLAASLAQLTRDDSGPRPAAQILIYPMLDARTGTTLEADPNPTTGEFSWTRAHTRFGWESLRGDYLPTDARAGHFSASLGQDVSHLPPVFIAVGSLDVFFDESMDYARRLSRAGVPVELHVYPGAIHGFDAIPDAWMTTSFKRELNEALARALRAPTELAS</sequence>
<dbReference type="RefSeq" id="WP_120606579.1">
    <property type="nucleotide sequence ID" value="NZ_RAWE01000181.1"/>
</dbReference>
<dbReference type="PANTHER" id="PTHR48081">
    <property type="entry name" value="AB HYDROLASE SUPERFAMILY PROTEIN C4A8.06C"/>
    <property type="match status" value="1"/>
</dbReference>
<dbReference type="GO" id="GO:0016787">
    <property type="term" value="F:hydrolase activity"/>
    <property type="evidence" value="ECO:0007669"/>
    <property type="project" value="UniProtKB-KW"/>
</dbReference>
<keyword evidence="4" id="KW-1185">Reference proteome</keyword>
<evidence type="ECO:0000259" key="2">
    <source>
        <dbReference type="Pfam" id="PF07859"/>
    </source>
</evidence>
<keyword evidence="1 3" id="KW-0378">Hydrolase</keyword>
<dbReference type="InterPro" id="IPR013094">
    <property type="entry name" value="AB_hydrolase_3"/>
</dbReference>
<evidence type="ECO:0000313" key="3">
    <source>
        <dbReference type="EMBL" id="RKG97295.1"/>
    </source>
</evidence>
<proteinExistence type="predicted"/>
<dbReference type="PANTHER" id="PTHR48081:SF8">
    <property type="entry name" value="ALPHA_BETA HYDROLASE FOLD-3 DOMAIN-CONTAINING PROTEIN-RELATED"/>
    <property type="match status" value="1"/>
</dbReference>
<dbReference type="Pfam" id="PF07859">
    <property type="entry name" value="Abhydrolase_3"/>
    <property type="match status" value="1"/>
</dbReference>
<evidence type="ECO:0000313" key="4">
    <source>
        <dbReference type="Proteomes" id="UP000268313"/>
    </source>
</evidence>
<dbReference type="EMBL" id="RAWE01000181">
    <property type="protein sequence ID" value="RKG97295.1"/>
    <property type="molecule type" value="Genomic_DNA"/>
</dbReference>
<dbReference type="SUPFAM" id="SSF53474">
    <property type="entry name" value="alpha/beta-Hydrolases"/>
    <property type="match status" value="1"/>
</dbReference>
<gene>
    <name evidence="3" type="ORF">D7X32_33185</name>
</gene>
<accession>A0A3A8JPZ4</accession>
<protein>
    <submittedName>
        <fullName evidence="3">Alpha/beta hydrolase</fullName>
    </submittedName>
</protein>
<feature type="domain" description="Alpha/beta hydrolase fold-3" evidence="2">
    <location>
        <begin position="81"/>
        <end position="291"/>
    </location>
</feature>
<dbReference type="Gene3D" id="3.40.50.1820">
    <property type="entry name" value="alpha/beta hydrolase"/>
    <property type="match status" value="1"/>
</dbReference>
<name>A0A3A8JPZ4_9BACT</name>
<evidence type="ECO:0000256" key="1">
    <source>
        <dbReference type="ARBA" id="ARBA00022801"/>
    </source>
</evidence>
<reference evidence="4" key="1">
    <citation type="submission" date="2018-09" db="EMBL/GenBank/DDBJ databases">
        <authorList>
            <person name="Livingstone P.G."/>
            <person name="Whitworth D.E."/>
        </authorList>
    </citation>
    <scope>NUCLEOTIDE SEQUENCE [LARGE SCALE GENOMIC DNA]</scope>
    <source>
        <strain evidence="4">CA043D</strain>
    </source>
</reference>
<comment type="caution">
    <text evidence="3">The sequence shown here is derived from an EMBL/GenBank/DDBJ whole genome shotgun (WGS) entry which is preliminary data.</text>
</comment>
<dbReference type="OrthoDB" id="24847at2"/>